<dbReference type="Proteomes" id="UP000316426">
    <property type="component" value="Chromosome"/>
</dbReference>
<organism evidence="4 5">
    <name type="scientific">Botrimarina mediterranea</name>
    <dbReference type="NCBI Taxonomy" id="2528022"/>
    <lineage>
        <taxon>Bacteria</taxon>
        <taxon>Pseudomonadati</taxon>
        <taxon>Planctomycetota</taxon>
        <taxon>Planctomycetia</taxon>
        <taxon>Pirellulales</taxon>
        <taxon>Lacipirellulaceae</taxon>
        <taxon>Botrimarina</taxon>
    </lineage>
</organism>
<evidence type="ECO:0000256" key="1">
    <source>
        <dbReference type="ARBA" id="ARBA00022679"/>
    </source>
</evidence>
<keyword evidence="1 4" id="KW-0808">Transferase</keyword>
<gene>
    <name evidence="4" type="ORF">Spa11_11680</name>
</gene>
<evidence type="ECO:0000313" key="5">
    <source>
        <dbReference type="Proteomes" id="UP000316426"/>
    </source>
</evidence>
<name>A0A518K5A9_9BACT</name>
<dbReference type="InterPro" id="IPR050832">
    <property type="entry name" value="Bact_Acetyltransf"/>
</dbReference>
<evidence type="ECO:0000313" key="4">
    <source>
        <dbReference type="EMBL" id="QDV72981.1"/>
    </source>
</evidence>
<evidence type="ECO:0000256" key="2">
    <source>
        <dbReference type="ARBA" id="ARBA00023315"/>
    </source>
</evidence>
<keyword evidence="2" id="KW-0012">Acyltransferase</keyword>
<feature type="domain" description="N-acetyltransferase" evidence="3">
    <location>
        <begin position="28"/>
        <end position="186"/>
    </location>
</feature>
<accession>A0A518K5A9</accession>
<dbReference type="Gene3D" id="3.40.630.30">
    <property type="match status" value="1"/>
</dbReference>
<protein>
    <submittedName>
        <fullName evidence="4">Putative acetyltransferase</fullName>
    </submittedName>
</protein>
<dbReference type="SUPFAM" id="SSF55729">
    <property type="entry name" value="Acyl-CoA N-acyltransferases (Nat)"/>
    <property type="match status" value="1"/>
</dbReference>
<dbReference type="PANTHER" id="PTHR43877">
    <property type="entry name" value="AMINOALKYLPHOSPHONATE N-ACETYLTRANSFERASE-RELATED-RELATED"/>
    <property type="match status" value="1"/>
</dbReference>
<dbReference type="PROSITE" id="PS51186">
    <property type="entry name" value="GNAT"/>
    <property type="match status" value="1"/>
</dbReference>
<dbReference type="KEGG" id="bmei:Spa11_11680"/>
<reference evidence="4 5" key="1">
    <citation type="submission" date="2019-02" db="EMBL/GenBank/DDBJ databases">
        <title>Deep-cultivation of Planctomycetes and their phenomic and genomic characterization uncovers novel biology.</title>
        <authorList>
            <person name="Wiegand S."/>
            <person name="Jogler M."/>
            <person name="Boedeker C."/>
            <person name="Pinto D."/>
            <person name="Vollmers J."/>
            <person name="Rivas-Marin E."/>
            <person name="Kohn T."/>
            <person name="Peeters S.H."/>
            <person name="Heuer A."/>
            <person name="Rast P."/>
            <person name="Oberbeckmann S."/>
            <person name="Bunk B."/>
            <person name="Jeske O."/>
            <person name="Meyerdierks A."/>
            <person name="Storesund J.E."/>
            <person name="Kallscheuer N."/>
            <person name="Luecker S."/>
            <person name="Lage O.M."/>
            <person name="Pohl T."/>
            <person name="Merkel B.J."/>
            <person name="Hornburger P."/>
            <person name="Mueller R.-W."/>
            <person name="Bruemmer F."/>
            <person name="Labrenz M."/>
            <person name="Spormann A.M."/>
            <person name="Op den Camp H."/>
            <person name="Overmann J."/>
            <person name="Amann R."/>
            <person name="Jetten M.S.M."/>
            <person name="Mascher T."/>
            <person name="Medema M.H."/>
            <person name="Devos D.P."/>
            <person name="Kaster A.-K."/>
            <person name="Ovreas L."/>
            <person name="Rohde M."/>
            <person name="Galperin M.Y."/>
            <person name="Jogler C."/>
        </authorList>
    </citation>
    <scope>NUCLEOTIDE SEQUENCE [LARGE SCALE GENOMIC DNA]</scope>
    <source>
        <strain evidence="4 5">Spa11</strain>
    </source>
</reference>
<dbReference type="RefSeq" id="WP_145109188.1">
    <property type="nucleotide sequence ID" value="NZ_CP036349.1"/>
</dbReference>
<dbReference type="Pfam" id="PF00583">
    <property type="entry name" value="Acetyltransf_1"/>
    <property type="match status" value="1"/>
</dbReference>
<dbReference type="InterPro" id="IPR000182">
    <property type="entry name" value="GNAT_dom"/>
</dbReference>
<dbReference type="EMBL" id="CP036349">
    <property type="protein sequence ID" value="QDV72981.1"/>
    <property type="molecule type" value="Genomic_DNA"/>
</dbReference>
<dbReference type="PANTHER" id="PTHR43877:SF2">
    <property type="entry name" value="AMINOALKYLPHOSPHONATE N-ACETYLTRANSFERASE-RELATED"/>
    <property type="match status" value="1"/>
</dbReference>
<dbReference type="GO" id="GO:0016747">
    <property type="term" value="F:acyltransferase activity, transferring groups other than amino-acyl groups"/>
    <property type="evidence" value="ECO:0007669"/>
    <property type="project" value="InterPro"/>
</dbReference>
<evidence type="ECO:0000259" key="3">
    <source>
        <dbReference type="PROSITE" id="PS51186"/>
    </source>
</evidence>
<proteinExistence type="predicted"/>
<dbReference type="CDD" id="cd04301">
    <property type="entry name" value="NAT_SF"/>
    <property type="match status" value="1"/>
</dbReference>
<dbReference type="AlphaFoldDB" id="A0A518K5A9"/>
<keyword evidence="5" id="KW-1185">Reference proteome</keyword>
<dbReference type="InterPro" id="IPR016181">
    <property type="entry name" value="Acyl_CoA_acyltransferase"/>
</dbReference>
<sequence length="186" mass="20749">MGVTYYKRYRMEADLRRDWRRPTLPHGYRYAPWSADQLLEHAEAKFHAFQGEIDAGVFPCLSDEDGCLRLMEEIASKPGFLPEATWLVEFHDAPGPPEPVGTIQGIRITPRYGSIQNVGVTPWARSRGIGRALVIAALEGFRDVGLQRATLDVTATNAPAVQMYLSLGFQRVSTSYRATSSSLEFA</sequence>